<evidence type="ECO:0000256" key="8">
    <source>
        <dbReference type="ARBA" id="ARBA00023065"/>
    </source>
</evidence>
<keyword evidence="6 10" id="KW-1133">Transmembrane helix</keyword>
<dbReference type="InterPro" id="IPR013121">
    <property type="entry name" value="Fe_red_NAD-bd_6"/>
</dbReference>
<dbReference type="InterPro" id="IPR013112">
    <property type="entry name" value="FAD-bd_8"/>
</dbReference>
<keyword evidence="7" id="KW-0560">Oxidoreductase</keyword>
<dbReference type="InterPro" id="IPR017927">
    <property type="entry name" value="FAD-bd_FR_type"/>
</dbReference>
<evidence type="ECO:0000256" key="10">
    <source>
        <dbReference type="SAM" id="Phobius"/>
    </source>
</evidence>
<dbReference type="GO" id="GO:0015677">
    <property type="term" value="P:copper ion import"/>
    <property type="evidence" value="ECO:0007669"/>
    <property type="project" value="TreeGrafter"/>
</dbReference>
<evidence type="ECO:0000259" key="11">
    <source>
        <dbReference type="PROSITE" id="PS51384"/>
    </source>
</evidence>
<comment type="caution">
    <text evidence="12">The sequence shown here is derived from an EMBL/GenBank/DDBJ whole genome shotgun (WGS) entry which is preliminary data.</text>
</comment>
<dbReference type="SUPFAM" id="SSF53474">
    <property type="entry name" value="alpha/beta-Hydrolases"/>
    <property type="match status" value="1"/>
</dbReference>
<feature type="transmembrane region" description="Helical" evidence="10">
    <location>
        <begin position="116"/>
        <end position="138"/>
    </location>
</feature>
<evidence type="ECO:0000313" key="13">
    <source>
        <dbReference type="Proteomes" id="UP000018001"/>
    </source>
</evidence>
<dbReference type="Gene3D" id="3.40.50.80">
    <property type="entry name" value="Nucleotide-binding domain of ferredoxin-NADP reductase (FNR) module"/>
    <property type="match status" value="1"/>
</dbReference>
<dbReference type="GO" id="GO:0006879">
    <property type="term" value="P:intracellular iron ion homeostasis"/>
    <property type="evidence" value="ECO:0007669"/>
    <property type="project" value="TreeGrafter"/>
</dbReference>
<dbReference type="InterPro" id="IPR039261">
    <property type="entry name" value="FNR_nucleotide-bd"/>
</dbReference>
<dbReference type="PANTHER" id="PTHR32361:SF27">
    <property type="entry name" value="FAD-BINDING FR-TYPE DOMAIN-CONTAINING PROTEIN-RELATED"/>
    <property type="match status" value="1"/>
</dbReference>
<evidence type="ECO:0000256" key="4">
    <source>
        <dbReference type="ARBA" id="ARBA00022692"/>
    </source>
</evidence>
<feature type="transmembrane region" description="Helical" evidence="10">
    <location>
        <begin position="250"/>
        <end position="270"/>
    </location>
</feature>
<dbReference type="CDD" id="cd06186">
    <property type="entry name" value="NOX_Duox_like_FAD_NADP"/>
    <property type="match status" value="1"/>
</dbReference>
<dbReference type="InterPro" id="IPR029058">
    <property type="entry name" value="AB_hydrolase_fold"/>
</dbReference>
<keyword evidence="5" id="KW-0249">Electron transport</keyword>
<sequence>MAQQQHGGHRHNAGEDYPDLTPILAIPVTVLAAVVVLLCLGRASMQLLRRRRLRASLHDNVQEKYARPNKASAKLKQHLLYAPLFLLRHNREFRVFHNVHMGTLPSRMMTISLSSYITLNIILLFVTVDWSAGLYFTMDRWRYAAGHMAIFNTLPLVLTAGRNNPLISLLGVSFDTFNTVHRWIGRIICVEALVHMTGILVAVAAREGSSAILKTLGHVPLFIYGLIAVVAFVVILFQSMSPLRHSFYEFFLHFHIALVIVAFVALWYHLRGLLAENIIFGAVGLWAFDRLARFGLLLWRNCGRRCTNARIEILSSCVARVDVRMARPWNFRAGQHIYMYIPALGLWTSHPFSAAWISTHQAYYPEKNASSDSIKTLLGARQETTVSFLIQRRDGFTNAMAKAAEASPGGRRRVKALVEGPYGAVHSFASYGTVLLIAGGIGITHPLSHLRELVHGFSNRTVTTRKIVLIWVVKKVDNLFWIQPWMTSILGHPSVKGSTMHNPHLYFQSPTLSLSIHVFITGHDHNTDDFYPTIDNPWTGMAPPTVPLTISLGKPHFGRTIEREMMQQVGAMAVNVCGPGGMGDDVRKAVRDVQGKKTVDLFEEAFSCLLKDLDVDFHFIDAPHPSTPAAGIDLFYPGPYYSFWEGEDAAHIAHTRAWIDKIIAESGPYDAVMGFSQGCAVGATTLLHHQAECPTSPPPFKSAIFICGGAPLTELERLGYSISLDAWERDFASRKALAQQADASAILSKGSARWSAGPDSASRPSFDELTQEISGPYQIQVPTAHIYGAKDPRYFAGVQLAGLAEPSKRRVFDHGGGHEIPRTDVVSRTIADMVRWALNEGGKY</sequence>
<dbReference type="SUPFAM" id="SSF52343">
    <property type="entry name" value="Ferredoxin reductase-like, C-terminal NADP-linked domain"/>
    <property type="match status" value="1"/>
</dbReference>
<dbReference type="SFLD" id="SFLDG01168">
    <property type="entry name" value="Ferric_reductase_subgroup_(FRE"/>
    <property type="match status" value="1"/>
</dbReference>
<keyword evidence="3" id="KW-0813">Transport</keyword>
<dbReference type="InterPro" id="IPR005645">
    <property type="entry name" value="FSH-like_dom"/>
</dbReference>
<feature type="transmembrane region" description="Helical" evidence="10">
    <location>
        <begin position="216"/>
        <end position="238"/>
    </location>
</feature>
<comment type="subcellular location">
    <subcellularLocation>
        <location evidence="1">Membrane</location>
        <topology evidence="1">Multi-pass membrane protein</topology>
    </subcellularLocation>
</comment>
<keyword evidence="4 10" id="KW-0812">Transmembrane</keyword>
<evidence type="ECO:0000256" key="9">
    <source>
        <dbReference type="ARBA" id="ARBA00023136"/>
    </source>
</evidence>
<feature type="domain" description="FAD-binding FR-type" evidence="11">
    <location>
        <begin position="301"/>
        <end position="428"/>
    </location>
</feature>
<dbReference type="Pfam" id="PF01794">
    <property type="entry name" value="Ferric_reduct"/>
    <property type="match status" value="1"/>
</dbReference>
<dbReference type="Gene3D" id="3.40.50.1820">
    <property type="entry name" value="alpha/beta hydrolase"/>
    <property type="match status" value="1"/>
</dbReference>
<dbReference type="Pfam" id="PF03959">
    <property type="entry name" value="FSH1"/>
    <property type="match status" value="1"/>
</dbReference>
<evidence type="ECO:0000256" key="3">
    <source>
        <dbReference type="ARBA" id="ARBA00022448"/>
    </source>
</evidence>
<dbReference type="Pfam" id="PF08022">
    <property type="entry name" value="FAD_binding_8"/>
    <property type="match status" value="1"/>
</dbReference>
<dbReference type="AlphaFoldDB" id="V5G4R3"/>
<feature type="transmembrane region" description="Helical" evidence="10">
    <location>
        <begin position="277"/>
        <end position="299"/>
    </location>
</feature>
<dbReference type="HOGENOM" id="CLU_010365_3_2_1"/>
<dbReference type="eggNOG" id="KOG0039">
    <property type="taxonomic scope" value="Eukaryota"/>
</dbReference>
<comment type="similarity">
    <text evidence="2">Belongs to the ferric reductase (FRE) family.</text>
</comment>
<dbReference type="Proteomes" id="UP000018001">
    <property type="component" value="Unassembled WGS sequence"/>
</dbReference>
<name>V5G4R3_BYSSN</name>
<dbReference type="InParanoid" id="V5G4R3"/>
<dbReference type="GO" id="GO:0000293">
    <property type="term" value="F:ferric-chelate reductase activity"/>
    <property type="evidence" value="ECO:0007669"/>
    <property type="project" value="UniProtKB-ARBA"/>
</dbReference>
<evidence type="ECO:0000313" key="12">
    <source>
        <dbReference type="EMBL" id="GAD97006.1"/>
    </source>
</evidence>
<evidence type="ECO:0000256" key="5">
    <source>
        <dbReference type="ARBA" id="ARBA00022982"/>
    </source>
</evidence>
<dbReference type="EMBL" id="BAUL01000182">
    <property type="protein sequence ID" value="GAD97006.1"/>
    <property type="molecule type" value="Genomic_DNA"/>
</dbReference>
<dbReference type="Pfam" id="PF08030">
    <property type="entry name" value="NAD_binding_6"/>
    <property type="match status" value="1"/>
</dbReference>
<gene>
    <name evidence="12" type="ORF">PVAR5_5674</name>
</gene>
<dbReference type="PANTHER" id="PTHR32361">
    <property type="entry name" value="FERRIC/CUPRIC REDUCTASE TRANSMEMBRANE COMPONENT"/>
    <property type="match status" value="1"/>
</dbReference>
<dbReference type="InterPro" id="IPR051410">
    <property type="entry name" value="Ferric/Cupric_Reductase"/>
</dbReference>
<dbReference type="GO" id="GO:0005886">
    <property type="term" value="C:plasma membrane"/>
    <property type="evidence" value="ECO:0007669"/>
    <property type="project" value="TreeGrafter"/>
</dbReference>
<keyword evidence="8" id="KW-0406">Ion transport</keyword>
<dbReference type="PROSITE" id="PS51384">
    <property type="entry name" value="FAD_FR"/>
    <property type="match status" value="1"/>
</dbReference>
<evidence type="ECO:0000256" key="2">
    <source>
        <dbReference type="ARBA" id="ARBA00006278"/>
    </source>
</evidence>
<protein>
    <submittedName>
        <fullName evidence="12">Ferric-chelate reductase, putative</fullName>
    </submittedName>
</protein>
<dbReference type="SFLD" id="SFLDS00052">
    <property type="entry name" value="Ferric_Reductase_Domain"/>
    <property type="match status" value="1"/>
</dbReference>
<feature type="transmembrane region" description="Helical" evidence="10">
    <location>
        <begin position="183"/>
        <end position="204"/>
    </location>
</feature>
<feature type="transmembrane region" description="Helical" evidence="10">
    <location>
        <begin position="20"/>
        <end position="41"/>
    </location>
</feature>
<dbReference type="InterPro" id="IPR013130">
    <property type="entry name" value="Fe3_Rdtase_TM_dom"/>
</dbReference>
<organism evidence="12 13">
    <name type="scientific">Byssochlamys spectabilis (strain No. 5 / NBRC 109023)</name>
    <name type="common">Paecilomyces variotii</name>
    <dbReference type="NCBI Taxonomy" id="1356009"/>
    <lineage>
        <taxon>Eukaryota</taxon>
        <taxon>Fungi</taxon>
        <taxon>Dikarya</taxon>
        <taxon>Ascomycota</taxon>
        <taxon>Pezizomycotina</taxon>
        <taxon>Eurotiomycetes</taxon>
        <taxon>Eurotiomycetidae</taxon>
        <taxon>Eurotiales</taxon>
        <taxon>Thermoascaceae</taxon>
        <taxon>Paecilomyces</taxon>
    </lineage>
</organism>
<proteinExistence type="inferred from homology"/>
<keyword evidence="9 10" id="KW-0472">Membrane</keyword>
<dbReference type="OrthoDB" id="4494341at2759"/>
<reference evidence="13" key="1">
    <citation type="journal article" date="2014" name="Genome Announc.">
        <title>Draft genome sequence of the formaldehyde-resistant fungus Byssochlamys spectabilis No. 5 (anamorph Paecilomyces variotii No. 5) (NBRC109023).</title>
        <authorList>
            <person name="Oka T."/>
            <person name="Ekino K."/>
            <person name="Fukuda K."/>
            <person name="Nomura Y."/>
        </authorList>
    </citation>
    <scope>NUCLEOTIDE SEQUENCE [LARGE SCALE GENOMIC DNA]</scope>
    <source>
        <strain evidence="13">No. 5 / NBRC 109023</strain>
    </source>
</reference>
<keyword evidence="13" id="KW-1185">Reference proteome</keyword>
<accession>V5G4R3</accession>
<evidence type="ECO:0000256" key="1">
    <source>
        <dbReference type="ARBA" id="ARBA00004141"/>
    </source>
</evidence>
<dbReference type="GO" id="GO:0006826">
    <property type="term" value="P:iron ion transport"/>
    <property type="evidence" value="ECO:0007669"/>
    <property type="project" value="TreeGrafter"/>
</dbReference>
<evidence type="ECO:0000256" key="6">
    <source>
        <dbReference type="ARBA" id="ARBA00022989"/>
    </source>
</evidence>
<evidence type="ECO:0000256" key="7">
    <source>
        <dbReference type="ARBA" id="ARBA00023002"/>
    </source>
</evidence>